<dbReference type="Proteomes" id="UP000626244">
    <property type="component" value="Unassembled WGS sequence"/>
</dbReference>
<accession>A0A8J3AJ63</accession>
<gene>
    <name evidence="1" type="ORF">GCM10007380_19470</name>
</gene>
<evidence type="ECO:0000313" key="1">
    <source>
        <dbReference type="EMBL" id="GGI13749.1"/>
    </source>
</evidence>
<dbReference type="RefSeq" id="WP_087998321.1">
    <property type="nucleotide sequence ID" value="NZ_BMHB01000001.1"/>
</dbReference>
<comment type="caution">
    <text evidence="1">The sequence shown here is derived from an EMBL/GenBank/DDBJ whole genome shotgun (WGS) entry which is preliminary data.</text>
</comment>
<evidence type="ECO:0000313" key="2">
    <source>
        <dbReference type="Proteomes" id="UP000626244"/>
    </source>
</evidence>
<protein>
    <submittedName>
        <fullName evidence="1">Uncharacterized protein</fullName>
    </submittedName>
</protein>
<name>A0A8J3AJ63_9BACI</name>
<keyword evidence="2" id="KW-1185">Reference proteome</keyword>
<proteinExistence type="predicted"/>
<dbReference type="EMBL" id="BMHB01000001">
    <property type="protein sequence ID" value="GGI13749.1"/>
    <property type="molecule type" value="Genomic_DNA"/>
</dbReference>
<organism evidence="1 2">
    <name type="scientific">Gottfriedia solisilvae</name>
    <dbReference type="NCBI Taxonomy" id="1516104"/>
    <lineage>
        <taxon>Bacteria</taxon>
        <taxon>Bacillati</taxon>
        <taxon>Bacillota</taxon>
        <taxon>Bacilli</taxon>
        <taxon>Bacillales</taxon>
        <taxon>Bacillaceae</taxon>
        <taxon>Gottfriedia</taxon>
    </lineage>
</organism>
<reference evidence="2" key="1">
    <citation type="journal article" date="2019" name="Int. J. Syst. Evol. Microbiol.">
        <title>The Global Catalogue of Microorganisms (GCM) 10K type strain sequencing project: providing services to taxonomists for standard genome sequencing and annotation.</title>
        <authorList>
            <consortium name="The Broad Institute Genomics Platform"/>
            <consortium name="The Broad Institute Genome Sequencing Center for Infectious Disease"/>
            <person name="Wu L."/>
            <person name="Ma J."/>
        </authorList>
    </citation>
    <scope>NUCLEOTIDE SEQUENCE [LARGE SCALE GENOMIC DNA]</scope>
    <source>
        <strain evidence="2">CGMCC 1.14993</strain>
    </source>
</reference>
<dbReference type="AlphaFoldDB" id="A0A8J3AJ63"/>
<sequence>MEVVEKRKKLRTSRKIAVLIIILLIVLNFTKIGSSVNKLFVQNTKKESTVTKTLTKDEMSLIREK</sequence>